<reference evidence="6 7" key="1">
    <citation type="submission" date="2023-07" db="EMBL/GenBank/DDBJ databases">
        <authorList>
            <person name="Lian W.-H."/>
        </authorList>
    </citation>
    <scope>NUCLEOTIDE SEQUENCE [LARGE SCALE GENOMIC DNA]</scope>
    <source>
        <strain evidence="6 7">SYSU DXS3180</strain>
    </source>
</reference>
<dbReference type="PANTHER" id="PTHR31956">
    <property type="entry name" value="NON-SPECIFIC PHOSPHOLIPASE C4-RELATED"/>
    <property type="match status" value="1"/>
</dbReference>
<evidence type="ECO:0000259" key="5">
    <source>
        <dbReference type="Pfam" id="PF05506"/>
    </source>
</evidence>
<dbReference type="InterPro" id="IPR008475">
    <property type="entry name" value="PLipase_C_C"/>
</dbReference>
<name>A0ABV3ZLC3_9BACT</name>
<sequence>MDSRREFLKKAALLSGGAGLWNALPASVQKALAINPAEGSTYLDAEHIVFLMQENRSFDHCYGTLQGVRGFNDPRAINLPNKNLVWAQYNEKGETYAPFRLNIKDTKATWMSSLPHSWENQVDARNDGKYDKWLDVKKSGHKEFADMPMTMGYYNREDIPFYYALADAFTVCDQHFCSSLTGTTPNRLYFWTGTVREEQNGDVQANIRNEEVDYGAEAHWKTFPERLEENNVSWKIYQNEISLDSGFEGEEDGWLANFTDNPIEWFTQYNVRFSKTHLLYAQKQVNILPGEIKKLEEQIAVLPASDDNKAKLEKQLKEKKEALTSLQEDLQKYTPENFAKLSQLHQNIHSKAFTTNVNDPYYRELSTLKYNDGTVERGMKVPKGDVLHQFREDVKNGKLPTVSWLVAPENFSDHPGAPWYGAWYVSEVLDILTQNPEVWKKTIFILTYDENDGCFDHVPPFVAPHFERKDTGTVSKGIDTRAEWVTMEQELKRKPKKYSRESPIGLGYRVPLVIASPWSRGGWVNSEVFDHTSNLQFLEIFLQHKLKKEITESNITDWRRTVCGDLTSVFRPYNGEKIAQPEFLAKDAVLESIHKAQFKKLPSDFKLLTKEEVQQINQNPSSSPYMPKQEKGIRSSCVLPYEIYVDGNLSGDKQIFRIQLTAATDVFGTKASGVPFNIYAPGKYLQANENGEKSLQPVKTWSYAVAAGDTITDEWSLSSFENQSYHLRVYGPNGFYREFIGNSKDPITEISCKYELEKNDKKKLTGNVQLFIRNASAKGQVIEIIDNAYKSAKRSINVNAGSSITVIIDTSKSHNWYDFTARVKGFEEHARRYAGRVENGKPTKSDPLMGGVV</sequence>
<dbReference type="PANTHER" id="PTHR31956:SF1">
    <property type="entry name" value="NON-SPECIFIC PHOSPHOLIPASE C1"/>
    <property type="match status" value="1"/>
</dbReference>
<feature type="domain" description="Bacterial phospholipase C C-terminal" evidence="5">
    <location>
        <begin position="750"/>
        <end position="836"/>
    </location>
</feature>
<evidence type="ECO:0000256" key="2">
    <source>
        <dbReference type="ARBA" id="ARBA00012018"/>
    </source>
</evidence>
<keyword evidence="7" id="KW-1185">Reference proteome</keyword>
<protein>
    <recommendedName>
        <fullName evidence="2">phospholipase C</fullName>
        <ecNumber evidence="2">3.1.4.3</ecNumber>
    </recommendedName>
</protein>
<feature type="domain" description="Bacterial phospholipase C C-terminal" evidence="5">
    <location>
        <begin position="636"/>
        <end position="742"/>
    </location>
</feature>
<evidence type="ECO:0000313" key="7">
    <source>
        <dbReference type="Proteomes" id="UP001560573"/>
    </source>
</evidence>
<feature type="coiled-coil region" evidence="4">
    <location>
        <begin position="302"/>
        <end position="329"/>
    </location>
</feature>
<evidence type="ECO:0000313" key="6">
    <source>
        <dbReference type="EMBL" id="MEX6690637.1"/>
    </source>
</evidence>
<dbReference type="Pfam" id="PF05506">
    <property type="entry name" value="PLipase_C_C"/>
    <property type="match status" value="2"/>
</dbReference>
<dbReference type="EC" id="3.1.4.3" evidence="2"/>
<dbReference type="Gene3D" id="3.40.720.10">
    <property type="entry name" value="Alkaline Phosphatase, subunit A"/>
    <property type="match status" value="2"/>
</dbReference>
<keyword evidence="4" id="KW-0175">Coiled coil</keyword>
<comment type="caution">
    <text evidence="6">The sequence shown here is derived from an EMBL/GenBank/DDBJ whole genome shotgun (WGS) entry which is preliminary data.</text>
</comment>
<dbReference type="Proteomes" id="UP001560573">
    <property type="component" value="Unassembled WGS sequence"/>
</dbReference>
<evidence type="ECO:0000256" key="1">
    <source>
        <dbReference type="ARBA" id="ARBA00009717"/>
    </source>
</evidence>
<evidence type="ECO:0000256" key="4">
    <source>
        <dbReference type="SAM" id="Coils"/>
    </source>
</evidence>
<dbReference type="NCBIfam" id="TIGR03396">
    <property type="entry name" value="PC_PLC"/>
    <property type="match status" value="1"/>
</dbReference>
<dbReference type="InterPro" id="IPR017767">
    <property type="entry name" value="PC-PLC"/>
</dbReference>
<dbReference type="PROSITE" id="PS51318">
    <property type="entry name" value="TAT"/>
    <property type="match status" value="1"/>
</dbReference>
<keyword evidence="3" id="KW-0378">Hydrolase</keyword>
<evidence type="ECO:0000256" key="3">
    <source>
        <dbReference type="ARBA" id="ARBA00022801"/>
    </source>
</evidence>
<dbReference type="InterPro" id="IPR007312">
    <property type="entry name" value="Phosphoesterase"/>
</dbReference>
<dbReference type="Pfam" id="PF04185">
    <property type="entry name" value="Phosphoesterase"/>
    <property type="match status" value="2"/>
</dbReference>
<comment type="similarity">
    <text evidence="1">Belongs to the bacterial phospholipase C family.</text>
</comment>
<gene>
    <name evidence="6" type="ORF">QTN47_24230</name>
</gene>
<organism evidence="6 7">
    <name type="scientific">Danxiaibacter flavus</name>
    <dbReference type="NCBI Taxonomy" id="3049108"/>
    <lineage>
        <taxon>Bacteria</taxon>
        <taxon>Pseudomonadati</taxon>
        <taxon>Bacteroidota</taxon>
        <taxon>Chitinophagia</taxon>
        <taxon>Chitinophagales</taxon>
        <taxon>Chitinophagaceae</taxon>
        <taxon>Danxiaibacter</taxon>
    </lineage>
</organism>
<dbReference type="RefSeq" id="WP_369332048.1">
    <property type="nucleotide sequence ID" value="NZ_JAULBC010000009.1"/>
</dbReference>
<dbReference type="EMBL" id="JAULBC010000009">
    <property type="protein sequence ID" value="MEX6690637.1"/>
    <property type="molecule type" value="Genomic_DNA"/>
</dbReference>
<dbReference type="InterPro" id="IPR017850">
    <property type="entry name" value="Alkaline_phosphatase_core_sf"/>
</dbReference>
<proteinExistence type="inferred from homology"/>
<dbReference type="InterPro" id="IPR006311">
    <property type="entry name" value="TAT_signal"/>
</dbReference>
<accession>A0ABV3ZLC3</accession>